<accession>A0A8S5S1I6</accession>
<protein>
    <submittedName>
        <fullName evidence="1">Uncharacterized protein</fullName>
    </submittedName>
</protein>
<name>A0A8S5S1I6_9CAUD</name>
<dbReference type="EMBL" id="BK032513">
    <property type="protein sequence ID" value="DAF44877.1"/>
    <property type="molecule type" value="Genomic_DNA"/>
</dbReference>
<proteinExistence type="predicted"/>
<evidence type="ECO:0000313" key="1">
    <source>
        <dbReference type="EMBL" id="DAF44877.1"/>
    </source>
</evidence>
<sequence length="40" mass="4842">MSFLYTYSYSYSSTYHWVVTHTKSFCAKFDFLCYFMSINA</sequence>
<organism evidence="1">
    <name type="scientific">Siphoviridae sp. ctCIv11</name>
    <dbReference type="NCBI Taxonomy" id="2827806"/>
    <lineage>
        <taxon>Viruses</taxon>
        <taxon>Duplodnaviria</taxon>
        <taxon>Heunggongvirae</taxon>
        <taxon>Uroviricota</taxon>
        <taxon>Caudoviricetes</taxon>
    </lineage>
</organism>
<reference evidence="1" key="1">
    <citation type="journal article" date="2021" name="Proc. Natl. Acad. Sci. U.S.A.">
        <title>A Catalog of Tens of Thousands of Viruses from Human Metagenomes Reveals Hidden Associations with Chronic Diseases.</title>
        <authorList>
            <person name="Tisza M.J."/>
            <person name="Buck C.B."/>
        </authorList>
    </citation>
    <scope>NUCLEOTIDE SEQUENCE</scope>
    <source>
        <strain evidence="1">CtCIv11</strain>
    </source>
</reference>